<evidence type="ECO:0000313" key="2">
    <source>
        <dbReference type="EMBL" id="CZS94100.1"/>
    </source>
</evidence>
<keyword evidence="3" id="KW-1185">Reference proteome</keyword>
<dbReference type="AlphaFoldDB" id="A0A1E1K862"/>
<dbReference type="EMBL" id="FJUX01000017">
    <property type="protein sequence ID" value="CZS94100.1"/>
    <property type="molecule type" value="Genomic_DNA"/>
</dbReference>
<organism evidence="2 3">
    <name type="scientific">Rhynchosporium agropyri</name>
    <dbReference type="NCBI Taxonomy" id="914238"/>
    <lineage>
        <taxon>Eukaryota</taxon>
        <taxon>Fungi</taxon>
        <taxon>Dikarya</taxon>
        <taxon>Ascomycota</taxon>
        <taxon>Pezizomycotina</taxon>
        <taxon>Leotiomycetes</taxon>
        <taxon>Helotiales</taxon>
        <taxon>Ploettnerulaceae</taxon>
        <taxon>Rhynchosporium</taxon>
    </lineage>
</organism>
<feature type="region of interest" description="Disordered" evidence="1">
    <location>
        <begin position="32"/>
        <end position="55"/>
    </location>
</feature>
<dbReference type="Proteomes" id="UP000178912">
    <property type="component" value="Unassembled WGS sequence"/>
</dbReference>
<protein>
    <submittedName>
        <fullName evidence="2">Uncharacterized protein</fullName>
    </submittedName>
</protein>
<proteinExistence type="predicted"/>
<dbReference type="OrthoDB" id="5429634at2759"/>
<evidence type="ECO:0000256" key="1">
    <source>
        <dbReference type="SAM" id="MobiDB-lite"/>
    </source>
</evidence>
<accession>A0A1E1K862</accession>
<name>A0A1E1K862_9HELO</name>
<sequence length="116" mass="12093">MGLGITHSSDPAPLASVAIVFVVQNSIFNKDGTPVPKNASDEESDGRSFVPGSPPVASTCSAAISAACHPVTISEERIHGKVRWAADGSVLNGVDHCYIVSDENWRQGYAEAPGES</sequence>
<reference evidence="3" key="1">
    <citation type="submission" date="2016-03" db="EMBL/GenBank/DDBJ databases">
        <authorList>
            <person name="Guldener U."/>
        </authorList>
    </citation>
    <scope>NUCLEOTIDE SEQUENCE [LARGE SCALE GENOMIC DNA]</scope>
    <source>
        <strain evidence="3">04CH-RAC-A.6.1</strain>
    </source>
</reference>
<evidence type="ECO:0000313" key="3">
    <source>
        <dbReference type="Proteomes" id="UP000178912"/>
    </source>
</evidence>
<gene>
    <name evidence="2" type="ORF">RAG0_04134</name>
</gene>